<feature type="region of interest" description="Disordered" evidence="1">
    <location>
        <begin position="90"/>
        <end position="109"/>
    </location>
</feature>
<reference evidence="3" key="2">
    <citation type="journal article" date="2018" name="Nat. Commun.">
        <title>Extreme sensitivity to ultraviolet light in the fungal pathogen causing white-nose syndrome of bats.</title>
        <authorList>
            <person name="Palmer J.M."/>
            <person name="Drees K.P."/>
            <person name="Foster J.T."/>
            <person name="Lindner D.L."/>
        </authorList>
    </citation>
    <scope>NUCLEOTIDE SEQUENCE [LARGE SCALE GENOMIC DNA]</scope>
    <source>
        <strain evidence="3">UAMH 10579</strain>
    </source>
</reference>
<evidence type="ECO:0000313" key="2">
    <source>
        <dbReference type="EMBL" id="OBT95943.1"/>
    </source>
</evidence>
<dbReference type="RefSeq" id="XP_018129676.1">
    <property type="nucleotide sequence ID" value="XM_018275462.1"/>
</dbReference>
<feature type="region of interest" description="Disordered" evidence="1">
    <location>
        <begin position="115"/>
        <end position="134"/>
    </location>
</feature>
<accession>A0A1B8GJC5</accession>
<name>A0A1B8GJC5_9PEZI</name>
<dbReference type="OrthoDB" id="3438381at2759"/>
<feature type="region of interest" description="Disordered" evidence="1">
    <location>
        <begin position="1"/>
        <end position="80"/>
    </location>
</feature>
<evidence type="ECO:0000313" key="3">
    <source>
        <dbReference type="Proteomes" id="UP000091956"/>
    </source>
</evidence>
<dbReference type="AlphaFoldDB" id="A0A1B8GJC5"/>
<keyword evidence="3" id="KW-1185">Reference proteome</keyword>
<organism evidence="2 3">
    <name type="scientific">Pseudogymnoascus verrucosus</name>
    <dbReference type="NCBI Taxonomy" id="342668"/>
    <lineage>
        <taxon>Eukaryota</taxon>
        <taxon>Fungi</taxon>
        <taxon>Dikarya</taxon>
        <taxon>Ascomycota</taxon>
        <taxon>Pezizomycotina</taxon>
        <taxon>Leotiomycetes</taxon>
        <taxon>Thelebolales</taxon>
        <taxon>Thelebolaceae</taxon>
        <taxon>Pseudogymnoascus</taxon>
    </lineage>
</organism>
<protein>
    <submittedName>
        <fullName evidence="2">Uncharacterized protein</fullName>
    </submittedName>
</protein>
<proteinExistence type="predicted"/>
<reference evidence="2 3" key="1">
    <citation type="submission" date="2016-03" db="EMBL/GenBank/DDBJ databases">
        <title>Comparative genomics of Pseudogymnoascus destructans, the fungus causing white-nose syndrome of bats.</title>
        <authorList>
            <person name="Palmer J.M."/>
            <person name="Drees K.P."/>
            <person name="Foster J.T."/>
            <person name="Lindner D.L."/>
        </authorList>
    </citation>
    <scope>NUCLEOTIDE SEQUENCE [LARGE SCALE GENOMIC DNA]</scope>
    <source>
        <strain evidence="2 3">UAMH 10579</strain>
    </source>
</reference>
<evidence type="ECO:0000256" key="1">
    <source>
        <dbReference type="SAM" id="MobiDB-lite"/>
    </source>
</evidence>
<sequence>MDYSGPISGPSRREDLSTGASQSLPTASQPPYIDGLGYENGHGHSYEPTYNGDRATRNHQIQSQVSKEPVYSAAESADPSQLALPVLEESVYASEESSDAPSTPYSMPDDYVLTPPRIHSPRPNESSRHGTEGADACPTSLPMYSAIPRQISHRTYAQTPLSWKSLKLSVRVSIHVDNIRLEMFEKVIAEEVERRFDAHVTLAQDARLLHGLENGEIIYLSGDVIDESDTLRVIARDVEALQREMDIFRFMTSFTRLHGSVVVCGSNNPIGSVLLRSNTVLIAPDESVV</sequence>
<dbReference type="Proteomes" id="UP000091956">
    <property type="component" value="Unassembled WGS sequence"/>
</dbReference>
<gene>
    <name evidence="2" type="ORF">VE01_06006</name>
</gene>
<feature type="compositionally biased region" description="Polar residues" evidence="1">
    <location>
        <begin position="18"/>
        <end position="29"/>
    </location>
</feature>
<dbReference type="EMBL" id="KV460232">
    <property type="protein sequence ID" value="OBT95943.1"/>
    <property type="molecule type" value="Genomic_DNA"/>
</dbReference>
<dbReference type="GeneID" id="28839392"/>